<evidence type="ECO:0000256" key="7">
    <source>
        <dbReference type="SAM" id="Phobius"/>
    </source>
</evidence>
<dbReference type="AlphaFoldDB" id="A0A1M5G0E8"/>
<feature type="transmembrane region" description="Helical" evidence="7">
    <location>
        <begin position="357"/>
        <end position="378"/>
    </location>
</feature>
<feature type="transmembrane region" description="Helical" evidence="7">
    <location>
        <begin position="41"/>
        <end position="67"/>
    </location>
</feature>
<dbReference type="STRING" id="871325.SAMN05444349_1539"/>
<evidence type="ECO:0000256" key="1">
    <source>
        <dbReference type="ARBA" id="ARBA00004651"/>
    </source>
</evidence>
<feature type="transmembrane region" description="Helical" evidence="7">
    <location>
        <begin position="325"/>
        <end position="345"/>
    </location>
</feature>
<dbReference type="OrthoDB" id="9770347at2"/>
<keyword evidence="3" id="KW-1003">Cell membrane</keyword>
<proteinExistence type="inferred from homology"/>
<keyword evidence="4 7" id="KW-0812">Transmembrane</keyword>
<dbReference type="CDD" id="cd13127">
    <property type="entry name" value="MATE_tuaB_like"/>
    <property type="match status" value="1"/>
</dbReference>
<evidence type="ECO:0000256" key="4">
    <source>
        <dbReference type="ARBA" id="ARBA00022692"/>
    </source>
</evidence>
<evidence type="ECO:0000313" key="8">
    <source>
        <dbReference type="EMBL" id="SHF96902.1"/>
    </source>
</evidence>
<dbReference type="RefSeq" id="WP_025073756.1">
    <property type="nucleotide sequence ID" value="NZ_FQVD01000053.1"/>
</dbReference>
<feature type="transmembrane region" description="Helical" evidence="7">
    <location>
        <begin position="294"/>
        <end position="313"/>
    </location>
</feature>
<dbReference type="PANTHER" id="PTHR30250:SF10">
    <property type="entry name" value="LIPOPOLYSACCHARIDE BIOSYNTHESIS PROTEIN WZXC"/>
    <property type="match status" value="1"/>
</dbReference>
<comment type="subcellular location">
    <subcellularLocation>
        <location evidence="1">Cell membrane</location>
        <topology evidence="1">Multi-pass membrane protein</topology>
    </subcellularLocation>
</comment>
<dbReference type="InterPro" id="IPR050833">
    <property type="entry name" value="Poly_Biosynth_Transport"/>
</dbReference>
<dbReference type="PANTHER" id="PTHR30250">
    <property type="entry name" value="PST FAMILY PREDICTED COLANIC ACID TRANSPORTER"/>
    <property type="match status" value="1"/>
</dbReference>
<feature type="transmembrane region" description="Helical" evidence="7">
    <location>
        <begin position="443"/>
        <end position="465"/>
    </location>
</feature>
<keyword evidence="9" id="KW-1185">Reference proteome</keyword>
<dbReference type="GO" id="GO:0005886">
    <property type="term" value="C:plasma membrane"/>
    <property type="evidence" value="ECO:0007669"/>
    <property type="project" value="UniProtKB-SubCell"/>
</dbReference>
<protein>
    <submittedName>
        <fullName evidence="8">Teichuronic acid exporter</fullName>
    </submittedName>
</protein>
<evidence type="ECO:0000256" key="2">
    <source>
        <dbReference type="ARBA" id="ARBA00007430"/>
    </source>
</evidence>
<feature type="transmembrane region" description="Helical" evidence="7">
    <location>
        <begin position="141"/>
        <end position="163"/>
    </location>
</feature>
<accession>A0A1M5G0E8</accession>
<feature type="transmembrane region" description="Helical" evidence="7">
    <location>
        <begin position="420"/>
        <end position="437"/>
    </location>
</feature>
<dbReference type="EMBL" id="FQVD01000053">
    <property type="protein sequence ID" value="SHF96902.1"/>
    <property type="molecule type" value="Genomic_DNA"/>
</dbReference>
<feature type="transmembrane region" description="Helical" evidence="7">
    <location>
        <begin position="110"/>
        <end position="129"/>
    </location>
</feature>
<feature type="transmembrane region" description="Helical" evidence="7">
    <location>
        <begin position="384"/>
        <end position="400"/>
    </location>
</feature>
<reference evidence="8 9" key="1">
    <citation type="submission" date="2016-11" db="EMBL/GenBank/DDBJ databases">
        <authorList>
            <person name="Jaros S."/>
            <person name="Januszkiewicz K."/>
            <person name="Wedrychowicz H."/>
        </authorList>
    </citation>
    <scope>NUCLEOTIDE SEQUENCE [LARGE SCALE GENOMIC DNA]</scope>
    <source>
        <strain evidence="8 9">DSM 26883</strain>
    </source>
</reference>
<name>A0A1M5G0E8_9BACE</name>
<evidence type="ECO:0000313" key="9">
    <source>
        <dbReference type="Proteomes" id="UP000184436"/>
    </source>
</evidence>
<gene>
    <name evidence="8" type="ORF">SAMN05444349_1539</name>
</gene>
<comment type="similarity">
    <text evidence="2">Belongs to the polysaccharide synthase family.</text>
</comment>
<dbReference type="Proteomes" id="UP000184436">
    <property type="component" value="Unassembled WGS sequence"/>
</dbReference>
<keyword evidence="5 7" id="KW-1133">Transmembrane helix</keyword>
<evidence type="ECO:0000256" key="3">
    <source>
        <dbReference type="ARBA" id="ARBA00022475"/>
    </source>
</evidence>
<keyword evidence="6 7" id="KW-0472">Membrane</keyword>
<feature type="transmembrane region" description="Helical" evidence="7">
    <location>
        <begin position="79"/>
        <end position="98"/>
    </location>
</feature>
<dbReference type="NCBIfam" id="NF007773">
    <property type="entry name" value="PRK10459.1"/>
    <property type="match status" value="1"/>
</dbReference>
<organism evidence="8 9">
    <name type="scientific">Bacteroides faecichinchillae</name>
    <dbReference type="NCBI Taxonomy" id="871325"/>
    <lineage>
        <taxon>Bacteria</taxon>
        <taxon>Pseudomonadati</taxon>
        <taxon>Bacteroidota</taxon>
        <taxon>Bacteroidia</taxon>
        <taxon>Bacteroidales</taxon>
        <taxon>Bacteroidaceae</taxon>
        <taxon>Bacteroides</taxon>
    </lineage>
</organism>
<dbReference type="Pfam" id="PF13440">
    <property type="entry name" value="Polysacc_synt_3"/>
    <property type="match status" value="1"/>
</dbReference>
<evidence type="ECO:0000256" key="5">
    <source>
        <dbReference type="ARBA" id="ARBA00022989"/>
    </source>
</evidence>
<evidence type="ECO:0000256" key="6">
    <source>
        <dbReference type="ARBA" id="ARBA00023136"/>
    </source>
</evidence>
<sequence length="491" mass="55549">MSLFSAAIKGVAWSSASTIVRSIVSLLQVSILTRFLDKTEFGIVAICTLFIGFSQIFMDLGFSIGIIHKQDITPQQYSSLFWLNIFSGILITGILYMISPIIAEVYNTPSLTNILSLLSFSILFSSIGNQHRTVQQKLMRFKYISVIEILASLLTLLVAIILVTNGYGIYSLVYSTLFNILFSNLLFFFIGIYKDRNISFHFILKDTYPFLKIGIFSVGTQVLDYLSREVDVILISVTLGKEILGAYSLCKKLVLSVYSAITPILTKVLAPTFAYIQNDISHVRKIYYDVIETISIINFPIYFLISIFSYGIINFLYGDNYTDSAMILSLLSIYYGYLSTGSPVGSLQAALGRTDTGFYWTIVRIVLNTLAIFIGSYFNNIEGIILSLFLVTLLSKPISWRITVKPLINGHFIEYMMKSIKPLLMITVYSIPFYLFLGKVSSIIVIIVYSLVYMLVYGFVIDRLLPNSYCVNLMKVFIKKIYMIINCYQVK</sequence>
<feature type="transmembrane region" description="Helical" evidence="7">
    <location>
        <begin position="169"/>
        <end position="193"/>
    </location>
</feature>